<reference evidence="3" key="2">
    <citation type="submission" date="2020-09" db="EMBL/GenBank/DDBJ databases">
        <authorList>
            <person name="Sun Q."/>
            <person name="Ohkuma M."/>
        </authorList>
    </citation>
    <scope>NUCLEOTIDE SEQUENCE</scope>
    <source>
        <strain evidence="3">JCM 14371</strain>
    </source>
</reference>
<evidence type="ECO:0000313" key="3">
    <source>
        <dbReference type="EMBL" id="GGJ79500.1"/>
    </source>
</evidence>
<gene>
    <name evidence="3" type="ORF">GCM10008939_24180</name>
</gene>
<sequence>MMLAALTALLAACGQTTTGTGSTPVTTAPSTGSAAPLASQAVGSSIALQAGQTRQITVTVNGAPAQPGQLTWTTGNAGVATVTSSGLVTAVAAGSTTVRAALSSNPAAFLDFPVAVAAASTPAPTPTPAPAPTPGTGSGISATEQRVLDLTNQARAQARTCGTTSYPAAPALSWNASLATAARGHATDMAAKNYFSHTSQDGRTFDVRIRNAGYTGYRTIGENIAAGQPTPDAVVAGWLASPGHCANIMNASFKELGVGVGTGGSYGTYWVQDFGARS</sequence>
<dbReference type="InterPro" id="IPR003343">
    <property type="entry name" value="Big_2"/>
</dbReference>
<organism evidence="3 4">
    <name type="scientific">Deinococcus aquiradiocola</name>
    <dbReference type="NCBI Taxonomy" id="393059"/>
    <lineage>
        <taxon>Bacteria</taxon>
        <taxon>Thermotogati</taxon>
        <taxon>Deinococcota</taxon>
        <taxon>Deinococci</taxon>
        <taxon>Deinococcales</taxon>
        <taxon>Deinococcaceae</taxon>
        <taxon>Deinococcus</taxon>
    </lineage>
</organism>
<dbReference type="PANTHER" id="PTHR31157">
    <property type="entry name" value="SCP DOMAIN-CONTAINING PROTEIN"/>
    <property type="match status" value="1"/>
</dbReference>
<dbReference type="Gene3D" id="2.60.40.1080">
    <property type="match status" value="1"/>
</dbReference>
<dbReference type="Pfam" id="PF02368">
    <property type="entry name" value="Big_2"/>
    <property type="match status" value="1"/>
</dbReference>
<proteinExistence type="predicted"/>
<dbReference type="SMART" id="SM00635">
    <property type="entry name" value="BID_2"/>
    <property type="match status" value="1"/>
</dbReference>
<accession>A0A917PI08</accession>
<dbReference type="Proteomes" id="UP000635726">
    <property type="component" value="Unassembled WGS sequence"/>
</dbReference>
<dbReference type="InterPro" id="IPR014044">
    <property type="entry name" value="CAP_dom"/>
</dbReference>
<dbReference type="CDD" id="cd05379">
    <property type="entry name" value="CAP_bacterial"/>
    <property type="match status" value="1"/>
</dbReference>
<name>A0A917PI08_9DEIO</name>
<dbReference type="PANTHER" id="PTHR31157:SF1">
    <property type="entry name" value="SCP DOMAIN-CONTAINING PROTEIN"/>
    <property type="match status" value="1"/>
</dbReference>
<reference evidence="3" key="1">
    <citation type="journal article" date="2014" name="Int. J. Syst. Evol. Microbiol.">
        <title>Complete genome sequence of Corynebacterium casei LMG S-19264T (=DSM 44701T), isolated from a smear-ripened cheese.</title>
        <authorList>
            <consortium name="US DOE Joint Genome Institute (JGI-PGF)"/>
            <person name="Walter F."/>
            <person name="Albersmeier A."/>
            <person name="Kalinowski J."/>
            <person name="Ruckert C."/>
        </authorList>
    </citation>
    <scope>NUCLEOTIDE SEQUENCE</scope>
    <source>
        <strain evidence="3">JCM 14371</strain>
    </source>
</reference>
<dbReference type="SUPFAM" id="SSF49373">
    <property type="entry name" value="Invasin/intimin cell-adhesion fragments"/>
    <property type="match status" value="1"/>
</dbReference>
<keyword evidence="1" id="KW-0732">Signal</keyword>
<evidence type="ECO:0000313" key="4">
    <source>
        <dbReference type="Proteomes" id="UP000635726"/>
    </source>
</evidence>
<dbReference type="InterPro" id="IPR008964">
    <property type="entry name" value="Invasin/intimin_cell_adhesion"/>
</dbReference>
<feature type="domain" description="BIG2" evidence="2">
    <location>
        <begin position="36"/>
        <end position="111"/>
    </location>
</feature>
<dbReference type="AlphaFoldDB" id="A0A917PI08"/>
<evidence type="ECO:0000256" key="1">
    <source>
        <dbReference type="SAM" id="SignalP"/>
    </source>
</evidence>
<dbReference type="Gene3D" id="3.40.33.10">
    <property type="entry name" value="CAP"/>
    <property type="match status" value="1"/>
</dbReference>
<dbReference type="EMBL" id="BMOE01000008">
    <property type="protein sequence ID" value="GGJ79500.1"/>
    <property type="molecule type" value="Genomic_DNA"/>
</dbReference>
<dbReference type="InterPro" id="IPR035940">
    <property type="entry name" value="CAP_sf"/>
</dbReference>
<evidence type="ECO:0000259" key="2">
    <source>
        <dbReference type="SMART" id="SM00635"/>
    </source>
</evidence>
<protein>
    <recommendedName>
        <fullName evidence="2">BIG2 domain-containing protein</fullName>
    </recommendedName>
</protein>
<comment type="caution">
    <text evidence="3">The sequence shown here is derived from an EMBL/GenBank/DDBJ whole genome shotgun (WGS) entry which is preliminary data.</text>
</comment>
<dbReference type="Pfam" id="PF00188">
    <property type="entry name" value="CAP"/>
    <property type="match status" value="1"/>
</dbReference>
<feature type="chain" id="PRO_5037150450" description="BIG2 domain-containing protein" evidence="1">
    <location>
        <begin position="19"/>
        <end position="278"/>
    </location>
</feature>
<keyword evidence="4" id="KW-1185">Reference proteome</keyword>
<dbReference type="SUPFAM" id="SSF55797">
    <property type="entry name" value="PR-1-like"/>
    <property type="match status" value="1"/>
</dbReference>
<feature type="signal peptide" evidence="1">
    <location>
        <begin position="1"/>
        <end position="18"/>
    </location>
</feature>